<sequence length="260" mass="28721">MAPCMRIENIIACDSNLASEATSDDWMHVDQKDLQTVLPKMKTFLPNVNEHPASSGTCSDVAVVHDSSVLTQLHVLATCCSSQSPQTLPSLKLLIHQASQHKLGGSNAAWLAQPVSSSSLSAFKPVHATMLWKNQLVDPKLLQASSGLAAPTPSFIPTSIQDQALRPAKRLRSQTLTAKDAVEIYSKRPAIVSAVLMNGTHAAKFAKAYHVATNTIRDIWNRRSWVTVTYPYWTPEEHKSFRHLNPEVYKKLVRCNSNKE</sequence>
<dbReference type="PaxDb" id="55529-EKX41550"/>
<evidence type="ECO:0000313" key="3">
    <source>
        <dbReference type="Proteomes" id="UP000011087"/>
    </source>
</evidence>
<reference evidence="2" key="3">
    <citation type="submission" date="2015-06" db="UniProtKB">
        <authorList>
            <consortium name="EnsemblProtists"/>
        </authorList>
    </citation>
    <scope>IDENTIFICATION</scope>
</reference>
<organism evidence="1">
    <name type="scientific">Guillardia theta (strain CCMP2712)</name>
    <name type="common">Cryptophyte</name>
    <dbReference type="NCBI Taxonomy" id="905079"/>
    <lineage>
        <taxon>Eukaryota</taxon>
        <taxon>Cryptophyceae</taxon>
        <taxon>Pyrenomonadales</taxon>
        <taxon>Geminigeraceae</taxon>
        <taxon>Guillardia</taxon>
    </lineage>
</organism>
<proteinExistence type="predicted"/>
<dbReference type="EMBL" id="JH993022">
    <property type="protein sequence ID" value="EKX41550.1"/>
    <property type="molecule type" value="Genomic_DNA"/>
</dbReference>
<reference evidence="1 3" key="1">
    <citation type="journal article" date="2012" name="Nature">
        <title>Algal genomes reveal evolutionary mosaicism and the fate of nucleomorphs.</title>
        <authorList>
            <consortium name="DOE Joint Genome Institute"/>
            <person name="Curtis B.A."/>
            <person name="Tanifuji G."/>
            <person name="Burki F."/>
            <person name="Gruber A."/>
            <person name="Irimia M."/>
            <person name="Maruyama S."/>
            <person name="Arias M.C."/>
            <person name="Ball S.G."/>
            <person name="Gile G.H."/>
            <person name="Hirakawa Y."/>
            <person name="Hopkins J.F."/>
            <person name="Kuo A."/>
            <person name="Rensing S.A."/>
            <person name="Schmutz J."/>
            <person name="Symeonidi A."/>
            <person name="Elias M."/>
            <person name="Eveleigh R.J."/>
            <person name="Herman E.K."/>
            <person name="Klute M.J."/>
            <person name="Nakayama T."/>
            <person name="Obornik M."/>
            <person name="Reyes-Prieto A."/>
            <person name="Armbrust E.V."/>
            <person name="Aves S.J."/>
            <person name="Beiko R.G."/>
            <person name="Coutinho P."/>
            <person name="Dacks J.B."/>
            <person name="Durnford D.G."/>
            <person name="Fast N.M."/>
            <person name="Green B.R."/>
            <person name="Grisdale C.J."/>
            <person name="Hempel F."/>
            <person name="Henrissat B."/>
            <person name="Hoppner M.P."/>
            <person name="Ishida K."/>
            <person name="Kim E."/>
            <person name="Koreny L."/>
            <person name="Kroth P.G."/>
            <person name="Liu Y."/>
            <person name="Malik S.B."/>
            <person name="Maier U.G."/>
            <person name="McRose D."/>
            <person name="Mock T."/>
            <person name="Neilson J.A."/>
            <person name="Onodera N.T."/>
            <person name="Poole A.M."/>
            <person name="Pritham E.J."/>
            <person name="Richards T.A."/>
            <person name="Rocap G."/>
            <person name="Roy S.W."/>
            <person name="Sarai C."/>
            <person name="Schaack S."/>
            <person name="Shirato S."/>
            <person name="Slamovits C.H."/>
            <person name="Spencer D.F."/>
            <person name="Suzuki S."/>
            <person name="Worden A.Z."/>
            <person name="Zauner S."/>
            <person name="Barry K."/>
            <person name="Bell C."/>
            <person name="Bharti A.K."/>
            <person name="Crow J.A."/>
            <person name="Grimwood J."/>
            <person name="Kramer R."/>
            <person name="Lindquist E."/>
            <person name="Lucas S."/>
            <person name="Salamov A."/>
            <person name="McFadden G.I."/>
            <person name="Lane C.E."/>
            <person name="Keeling P.J."/>
            <person name="Gray M.W."/>
            <person name="Grigoriev I.V."/>
            <person name="Archibald J.M."/>
        </authorList>
    </citation>
    <scope>NUCLEOTIDE SEQUENCE</scope>
    <source>
        <strain evidence="1 3">CCMP2712</strain>
    </source>
</reference>
<dbReference type="HOGENOM" id="CLU_1071363_0_0_1"/>
<dbReference type="Proteomes" id="UP000011087">
    <property type="component" value="Unassembled WGS sequence"/>
</dbReference>
<gene>
    <name evidence="1" type="ORF">GUITHDRAFT_141817</name>
</gene>
<accession>L1J0D2</accession>
<keyword evidence="3" id="KW-1185">Reference proteome</keyword>
<reference evidence="3" key="2">
    <citation type="submission" date="2012-11" db="EMBL/GenBank/DDBJ databases">
        <authorList>
            <person name="Kuo A."/>
            <person name="Curtis B.A."/>
            <person name="Tanifuji G."/>
            <person name="Burki F."/>
            <person name="Gruber A."/>
            <person name="Irimia M."/>
            <person name="Maruyama S."/>
            <person name="Arias M.C."/>
            <person name="Ball S.G."/>
            <person name="Gile G.H."/>
            <person name="Hirakawa Y."/>
            <person name="Hopkins J.F."/>
            <person name="Rensing S.A."/>
            <person name="Schmutz J."/>
            <person name="Symeonidi A."/>
            <person name="Elias M."/>
            <person name="Eveleigh R.J."/>
            <person name="Herman E.K."/>
            <person name="Klute M.J."/>
            <person name="Nakayama T."/>
            <person name="Obornik M."/>
            <person name="Reyes-Prieto A."/>
            <person name="Armbrust E.V."/>
            <person name="Aves S.J."/>
            <person name="Beiko R.G."/>
            <person name="Coutinho P."/>
            <person name="Dacks J.B."/>
            <person name="Durnford D.G."/>
            <person name="Fast N.M."/>
            <person name="Green B.R."/>
            <person name="Grisdale C."/>
            <person name="Hempe F."/>
            <person name="Henrissat B."/>
            <person name="Hoppner M.P."/>
            <person name="Ishida K.-I."/>
            <person name="Kim E."/>
            <person name="Koreny L."/>
            <person name="Kroth P.G."/>
            <person name="Liu Y."/>
            <person name="Malik S.-B."/>
            <person name="Maier U.G."/>
            <person name="McRose D."/>
            <person name="Mock T."/>
            <person name="Neilson J.A."/>
            <person name="Onodera N.T."/>
            <person name="Poole A.M."/>
            <person name="Pritham E.J."/>
            <person name="Richards T.A."/>
            <person name="Rocap G."/>
            <person name="Roy S.W."/>
            <person name="Sarai C."/>
            <person name="Schaack S."/>
            <person name="Shirato S."/>
            <person name="Slamovits C.H."/>
            <person name="Spencer D.F."/>
            <person name="Suzuki S."/>
            <person name="Worden A.Z."/>
            <person name="Zauner S."/>
            <person name="Barry K."/>
            <person name="Bell C."/>
            <person name="Bharti A.K."/>
            <person name="Crow J.A."/>
            <person name="Grimwood J."/>
            <person name="Kramer R."/>
            <person name="Lindquist E."/>
            <person name="Lucas S."/>
            <person name="Salamov A."/>
            <person name="McFadden G.I."/>
            <person name="Lane C.E."/>
            <person name="Keeling P.J."/>
            <person name="Gray M.W."/>
            <person name="Grigoriev I.V."/>
            <person name="Archibald J.M."/>
        </authorList>
    </citation>
    <scope>NUCLEOTIDE SEQUENCE</scope>
    <source>
        <strain evidence="3">CCMP2712</strain>
    </source>
</reference>
<dbReference type="GeneID" id="17298298"/>
<evidence type="ECO:0000313" key="2">
    <source>
        <dbReference type="EnsemblProtists" id="EKX41550"/>
    </source>
</evidence>
<dbReference type="KEGG" id="gtt:GUITHDRAFT_141817"/>
<protein>
    <submittedName>
        <fullName evidence="1 2">Uncharacterized protein</fullName>
    </submittedName>
</protein>
<name>L1J0D2_GUITC</name>
<dbReference type="AlphaFoldDB" id="L1J0D2"/>
<dbReference type="RefSeq" id="XP_005828530.1">
    <property type="nucleotide sequence ID" value="XM_005828473.1"/>
</dbReference>
<dbReference type="EnsemblProtists" id="EKX41550">
    <property type="protein sequence ID" value="EKX41550"/>
    <property type="gene ID" value="GUITHDRAFT_141817"/>
</dbReference>
<evidence type="ECO:0000313" key="1">
    <source>
        <dbReference type="EMBL" id="EKX41550.1"/>
    </source>
</evidence>